<dbReference type="RefSeq" id="XP_049313993.1">
    <property type="nucleotide sequence ID" value="XM_049458036.1"/>
</dbReference>
<organism evidence="2 4">
    <name type="scientific">Bactrocera dorsalis</name>
    <name type="common">Oriental fruit fly</name>
    <name type="synonym">Dacus dorsalis</name>
    <dbReference type="NCBI Taxonomy" id="27457"/>
    <lineage>
        <taxon>Eukaryota</taxon>
        <taxon>Metazoa</taxon>
        <taxon>Ecdysozoa</taxon>
        <taxon>Arthropoda</taxon>
        <taxon>Hexapoda</taxon>
        <taxon>Insecta</taxon>
        <taxon>Pterygota</taxon>
        <taxon>Neoptera</taxon>
        <taxon>Endopterygota</taxon>
        <taxon>Diptera</taxon>
        <taxon>Brachycera</taxon>
        <taxon>Muscomorpha</taxon>
        <taxon>Tephritoidea</taxon>
        <taxon>Tephritidae</taxon>
        <taxon>Bactrocera</taxon>
        <taxon>Bactrocera</taxon>
    </lineage>
</organism>
<name>A0ABM3JXQ3_BACDO</name>
<sequence length="129" mass="14357">MSVMTPEKSILAYFNHFIVSNFSYLLDEIDGYLYYFGGTAGVITITGIAAAATYYLKSRPIPEKPLVPLDNQAPILEVSGTIYKINILMVPIFGQHNRPAKSVIRATIVKLHTTFSLVDDAVPQRRISH</sequence>
<keyword evidence="1" id="KW-0812">Transmembrane</keyword>
<evidence type="ECO:0000256" key="1">
    <source>
        <dbReference type="SAM" id="Phobius"/>
    </source>
</evidence>
<evidence type="ECO:0000313" key="3">
    <source>
        <dbReference type="RefSeq" id="XP_049313993.1"/>
    </source>
</evidence>
<feature type="transmembrane region" description="Helical" evidence="1">
    <location>
        <begin position="32"/>
        <end position="56"/>
    </location>
</feature>
<proteinExistence type="predicted"/>
<protein>
    <submittedName>
        <fullName evidence="3 4">Uncharacterized protein LOC125778786</fullName>
    </submittedName>
</protein>
<keyword evidence="1" id="KW-0472">Membrane</keyword>
<dbReference type="Proteomes" id="UP001652620">
    <property type="component" value="Chromosome 5"/>
</dbReference>
<dbReference type="RefSeq" id="XP_049313994.1">
    <property type="nucleotide sequence ID" value="XM_049458037.1"/>
</dbReference>
<accession>A0ABM3JXQ3</accession>
<keyword evidence="1" id="KW-1133">Transmembrane helix</keyword>
<keyword evidence="2" id="KW-1185">Reference proteome</keyword>
<gene>
    <name evidence="3 4" type="primary">LOC125778786</name>
</gene>
<evidence type="ECO:0000313" key="2">
    <source>
        <dbReference type="Proteomes" id="UP001652620"/>
    </source>
</evidence>
<evidence type="ECO:0000313" key="4">
    <source>
        <dbReference type="RefSeq" id="XP_049313994.1"/>
    </source>
</evidence>
<reference evidence="3 4" key="1">
    <citation type="submission" date="2025-05" db="UniProtKB">
        <authorList>
            <consortium name="RefSeq"/>
        </authorList>
    </citation>
    <scope>IDENTIFICATION</scope>
    <source>
        <tissue evidence="3 4">Adult</tissue>
    </source>
</reference>
<dbReference type="GeneID" id="125778786"/>